<evidence type="ECO:0000256" key="2">
    <source>
        <dbReference type="SAM" id="Phobius"/>
    </source>
</evidence>
<dbReference type="OrthoDB" id="13761at10239"/>
<feature type="region of interest" description="Disordered" evidence="1">
    <location>
        <begin position="101"/>
        <end position="121"/>
    </location>
</feature>
<protein>
    <submittedName>
        <fullName evidence="3">Uncharacterized protein</fullName>
    </submittedName>
</protein>
<feature type="transmembrane region" description="Helical" evidence="2">
    <location>
        <begin position="6"/>
        <end position="27"/>
    </location>
</feature>
<evidence type="ECO:0000313" key="4">
    <source>
        <dbReference type="Proteomes" id="UP000007597"/>
    </source>
</evidence>
<accession>H8ZNE4</accession>
<keyword evidence="4" id="KW-1185">Reference proteome</keyword>
<dbReference type="Proteomes" id="UP000007597">
    <property type="component" value="Segment"/>
</dbReference>
<keyword evidence="2" id="KW-1133">Transmembrane helix</keyword>
<sequence length="204" mass="21088">MNVKWISIGVVGSLFAASHIGMIGMLATRNESKIPQLNLPAGPYTSYVATADESGYKISYKANDPKTMYITKDIVKPSGFLGFGRTKTQVVEEYVMDGSTNQGGPVSNARSWQDGSAGGKAGISKKSVACIEAVGGGKQTGRLVGTSVGAAVAPAVTGIPFVGWLAAGWIAMFGGEQGSEIGGNMVNDLNDACEVDDGDTNNKD</sequence>
<dbReference type="KEGG" id="vg:14005429"/>
<evidence type="ECO:0000313" key="3">
    <source>
        <dbReference type="EMBL" id="AFD03005.1"/>
    </source>
</evidence>
<keyword evidence="2" id="KW-0812">Transmembrane</keyword>
<organism evidence="3 4">
    <name type="scientific">Synechococcus phage metaG-MbCM1</name>
    <dbReference type="NCBI Taxonomy" id="1079999"/>
    <lineage>
        <taxon>Viruses</taxon>
        <taxon>Duplodnaviria</taxon>
        <taxon>Heunggongvirae</taxon>
        <taxon>Uroviricota</taxon>
        <taxon>Caudoviricetes</taxon>
        <taxon>Pantevenvirales</taxon>
        <taxon>Kyanoviridae</taxon>
        <taxon>Galenevirus</taxon>
        <taxon>Galenevirus mbcm1</taxon>
    </lineage>
</organism>
<evidence type="ECO:0000256" key="1">
    <source>
        <dbReference type="SAM" id="MobiDB-lite"/>
    </source>
</evidence>
<dbReference type="RefSeq" id="YP_007001656.1">
    <property type="nucleotide sequence ID" value="NC_019443.1"/>
</dbReference>
<name>H8ZNE4_9CAUD</name>
<proteinExistence type="predicted"/>
<feature type="compositionally biased region" description="Polar residues" evidence="1">
    <location>
        <begin position="101"/>
        <end position="114"/>
    </location>
</feature>
<dbReference type="GeneID" id="14005429"/>
<keyword evidence="2" id="KW-0472">Membrane</keyword>
<reference evidence="3 4" key="1">
    <citation type="submission" date="2011-07" db="EMBL/GenBank/DDBJ databases">
        <title>Viral Tagging: a high-throughput approach to explore virus-host interactions.</title>
        <authorList>
            <person name="Deng L."/>
            <person name="Sullivan M.B."/>
            <person name="Poulos B."/>
            <person name="Ignacio Espinoza J.C."/>
        </authorList>
    </citation>
    <scope>NUCLEOTIDE SEQUENCE [LARGE SCALE GENOMIC DNA]</scope>
</reference>
<dbReference type="EMBL" id="JN371769">
    <property type="protein sequence ID" value="AFD03005.1"/>
    <property type="molecule type" value="Genomic_DNA"/>
</dbReference>